<organism evidence="1 2">
    <name type="scientific">Stylosanthes scabra</name>
    <dbReference type="NCBI Taxonomy" id="79078"/>
    <lineage>
        <taxon>Eukaryota</taxon>
        <taxon>Viridiplantae</taxon>
        <taxon>Streptophyta</taxon>
        <taxon>Embryophyta</taxon>
        <taxon>Tracheophyta</taxon>
        <taxon>Spermatophyta</taxon>
        <taxon>Magnoliopsida</taxon>
        <taxon>eudicotyledons</taxon>
        <taxon>Gunneridae</taxon>
        <taxon>Pentapetalae</taxon>
        <taxon>rosids</taxon>
        <taxon>fabids</taxon>
        <taxon>Fabales</taxon>
        <taxon>Fabaceae</taxon>
        <taxon>Papilionoideae</taxon>
        <taxon>50 kb inversion clade</taxon>
        <taxon>dalbergioids sensu lato</taxon>
        <taxon>Dalbergieae</taxon>
        <taxon>Pterocarpus clade</taxon>
        <taxon>Stylosanthes</taxon>
    </lineage>
</organism>
<sequence>MSSLYDPNLPTTTTTILNPLQLGPPLQHGEPSYSNQSQAKIRFIHPLLSASSKLLQHPLSSNCNPPLLSGCRHGLPVCARERRRCPLALLSAFIQILSSATTASPTAADALEAACAGAKVAKSAVVDLHRNPIRHCSCLLLYTSCGSL</sequence>
<keyword evidence="2" id="KW-1185">Reference proteome</keyword>
<evidence type="ECO:0000313" key="2">
    <source>
        <dbReference type="Proteomes" id="UP001341840"/>
    </source>
</evidence>
<feature type="non-terminal residue" evidence="1">
    <location>
        <position position="148"/>
    </location>
</feature>
<gene>
    <name evidence="1" type="ORF">PIB30_072081</name>
</gene>
<reference evidence="1 2" key="1">
    <citation type="journal article" date="2023" name="Plants (Basel)">
        <title>Bridging the Gap: Combining Genomics and Transcriptomics Approaches to Understand Stylosanthes scabra, an Orphan Legume from the Brazilian Caatinga.</title>
        <authorList>
            <person name="Ferreira-Neto J.R.C."/>
            <person name="da Silva M.D."/>
            <person name="Binneck E."/>
            <person name="de Melo N.F."/>
            <person name="da Silva R.H."/>
            <person name="de Melo A.L.T.M."/>
            <person name="Pandolfi V."/>
            <person name="Bustamante F.O."/>
            <person name="Brasileiro-Vidal A.C."/>
            <person name="Benko-Iseppon A.M."/>
        </authorList>
    </citation>
    <scope>NUCLEOTIDE SEQUENCE [LARGE SCALE GENOMIC DNA]</scope>
    <source>
        <tissue evidence="1">Leaves</tissue>
    </source>
</reference>
<evidence type="ECO:0000313" key="1">
    <source>
        <dbReference type="EMBL" id="MED6211270.1"/>
    </source>
</evidence>
<accession>A0ABU6YLK1</accession>
<dbReference type="Proteomes" id="UP001341840">
    <property type="component" value="Unassembled WGS sequence"/>
</dbReference>
<dbReference type="EMBL" id="JASCZI010242501">
    <property type="protein sequence ID" value="MED6211270.1"/>
    <property type="molecule type" value="Genomic_DNA"/>
</dbReference>
<protein>
    <submittedName>
        <fullName evidence="1">Uncharacterized protein</fullName>
    </submittedName>
</protein>
<name>A0ABU6YLK1_9FABA</name>
<comment type="caution">
    <text evidence="1">The sequence shown here is derived from an EMBL/GenBank/DDBJ whole genome shotgun (WGS) entry which is preliminary data.</text>
</comment>
<proteinExistence type="predicted"/>